<accession>A0A5K3ESK2</accession>
<feature type="transmembrane region" description="Helical" evidence="7">
    <location>
        <begin position="432"/>
        <end position="457"/>
    </location>
</feature>
<comment type="similarity">
    <text evidence="2">Belongs to the prominin family.</text>
</comment>
<dbReference type="PANTHER" id="PTHR22730">
    <property type="entry name" value="PROMININ PROM PROTEIN"/>
    <property type="match status" value="1"/>
</dbReference>
<comment type="subcellular location">
    <subcellularLocation>
        <location evidence="1">Membrane</location>
        <topology evidence="1">Multi-pass membrane protein</topology>
    </subcellularLocation>
</comment>
<keyword evidence="4 7" id="KW-1133">Transmembrane helix</keyword>
<reference evidence="8" key="1">
    <citation type="submission" date="2019-11" db="UniProtKB">
        <authorList>
            <consortium name="WormBaseParasite"/>
        </authorList>
    </citation>
    <scope>IDENTIFICATION</scope>
</reference>
<dbReference type="GO" id="GO:0016020">
    <property type="term" value="C:membrane"/>
    <property type="evidence" value="ECO:0007669"/>
    <property type="project" value="UniProtKB-SubCell"/>
</dbReference>
<evidence type="ECO:0000256" key="4">
    <source>
        <dbReference type="ARBA" id="ARBA00022989"/>
    </source>
</evidence>
<dbReference type="InterPro" id="IPR008795">
    <property type="entry name" value="Prominin"/>
</dbReference>
<dbReference type="PANTHER" id="PTHR22730:SF1">
    <property type="entry name" value="PROMININ-LIKE PROTEIN"/>
    <property type="match status" value="1"/>
</dbReference>
<feature type="transmembrane region" description="Helical" evidence="7">
    <location>
        <begin position="137"/>
        <end position="168"/>
    </location>
</feature>
<evidence type="ECO:0000256" key="3">
    <source>
        <dbReference type="ARBA" id="ARBA00022692"/>
    </source>
</evidence>
<evidence type="ECO:0000256" key="6">
    <source>
        <dbReference type="ARBA" id="ARBA00023180"/>
    </source>
</evidence>
<feature type="transmembrane region" description="Helical" evidence="7">
    <location>
        <begin position="477"/>
        <end position="502"/>
    </location>
</feature>
<keyword evidence="3 7" id="KW-0812">Transmembrane</keyword>
<keyword evidence="6" id="KW-0325">Glycoprotein</keyword>
<proteinExistence type="inferred from homology"/>
<evidence type="ECO:0000313" key="8">
    <source>
        <dbReference type="WBParaSite" id="MCU_002360-RA"/>
    </source>
</evidence>
<feature type="transmembrane region" description="Helical" evidence="7">
    <location>
        <begin position="63"/>
        <end position="83"/>
    </location>
</feature>
<name>A0A5K3ESK2_MESCO</name>
<protein>
    <submittedName>
        <fullName evidence="8">SSD domain-containing protein</fullName>
    </submittedName>
</protein>
<keyword evidence="5 7" id="KW-0472">Membrane</keyword>
<dbReference type="WBParaSite" id="MCU_002360-RA">
    <property type="protein sequence ID" value="MCU_002360-RA"/>
    <property type="gene ID" value="MCU_002360"/>
</dbReference>
<dbReference type="AlphaFoldDB" id="A0A5K3ESK2"/>
<evidence type="ECO:0000256" key="7">
    <source>
        <dbReference type="SAM" id="Phobius"/>
    </source>
</evidence>
<dbReference type="Pfam" id="PF05478">
    <property type="entry name" value="Prominin"/>
    <property type="match status" value="1"/>
</dbReference>
<evidence type="ECO:0000256" key="1">
    <source>
        <dbReference type="ARBA" id="ARBA00004141"/>
    </source>
</evidence>
<sequence>MDSFYHTAEAIVSSTQQNLDGGIFTFFLDYLLNVHNSPQNHSLPPLSAHFAATIRSGGFPAGIFFGFLWCLGLVAGFIYIWWLKHRKSLSSISPRLPENQLHISKAPSGIGGYGPNELDSSTKSKFFLRRRRLQSKWVCIASQCVVLTSLVCLLFFLCILGFVVSYSLHLSLTAKPQKNSTLLLNHTSLFPGITSALTKMRLYLTEFLNETRTATAPAVEDLIRATVEMQNATTHEFNAIIFSMLNIDRAFVLGDKLGAHTVNLLNLVTPLKNDVLEYTDAVSSLSVAIARWNGYMEQIHMETNLTSMKPCEMDLDCNLPILLRSDIAVSSHWRLPQFDFAIALNFVTDAQNRTPEVIEEQLKSGRQLAARQLGKALERMRVELNIPGSLRNLTEENLENIAGKLSGSIVQIDKLAEIVAEKIHPLFIVGSAYIFAFGCFIWLDIFCIVLGISLLLYQYHCLPVTIPPRKRQRIRCIASFCLIFLAFNVAASCAVFLVAGYAQTEFCRYISPDRAIMDINSNKSTKYPITFLLDVHVNAFLDANWDKIVQIIGTMDKDSKGNKIPVPRIRSPVKALNVACKENVGILEAFEAVDTFNFSILNKPQVIGDFVNKGKIIMRDTLLELNATEIFPPALAESVQLASRLDDFLIPFDKVRQQLPKNFLNVTSHNTTLLMSGTELSGLWNDYYHFLNQSGFPHETLNRADELASIVFNFSSKIKMLLESVDESLQKLEKLQKIGPTVSELQGIFNSIIDQLRDRQNVITEAMKLYDVHVANELPKKAEELIFKYGPALVKEVGHCRKLHDAYATGVSAVCDFVVEPLNGLWFFTSLCTLLATALIPLGLCLLLHKIPPFPHAVRVENEPSYSTTSQNTNVKFGQALTSVNGVRMVHTPGTHDIIQKEDAALLHSPAPA</sequence>
<feature type="transmembrane region" description="Helical" evidence="7">
    <location>
        <begin position="825"/>
        <end position="849"/>
    </location>
</feature>
<organism evidence="8">
    <name type="scientific">Mesocestoides corti</name>
    <name type="common">Flatworm</name>
    <dbReference type="NCBI Taxonomy" id="53468"/>
    <lineage>
        <taxon>Eukaryota</taxon>
        <taxon>Metazoa</taxon>
        <taxon>Spiralia</taxon>
        <taxon>Lophotrochozoa</taxon>
        <taxon>Platyhelminthes</taxon>
        <taxon>Cestoda</taxon>
        <taxon>Eucestoda</taxon>
        <taxon>Cyclophyllidea</taxon>
        <taxon>Mesocestoididae</taxon>
        <taxon>Mesocestoides</taxon>
    </lineage>
</organism>
<evidence type="ECO:0000256" key="5">
    <source>
        <dbReference type="ARBA" id="ARBA00023136"/>
    </source>
</evidence>
<evidence type="ECO:0000256" key="2">
    <source>
        <dbReference type="ARBA" id="ARBA00006058"/>
    </source>
</evidence>